<evidence type="ECO:0000256" key="3">
    <source>
        <dbReference type="ARBA" id="ARBA00022777"/>
    </source>
</evidence>
<proteinExistence type="inferred from homology"/>
<evidence type="ECO:0000259" key="6">
    <source>
        <dbReference type="Pfam" id="PF00696"/>
    </source>
</evidence>
<dbReference type="PRINTS" id="PR01469">
    <property type="entry name" value="CARBMTKINASE"/>
</dbReference>
<evidence type="ECO:0000256" key="5">
    <source>
        <dbReference type="PIRNR" id="PIRNR000723"/>
    </source>
</evidence>
<dbReference type="FunFam" id="3.40.1160.10:FF:000007">
    <property type="entry name" value="Carbamate kinase"/>
    <property type="match status" value="1"/>
</dbReference>
<organism evidence="7 8">
    <name type="scientific">Nitrosococcus halophilus (strain Nc4)</name>
    <dbReference type="NCBI Taxonomy" id="472759"/>
    <lineage>
        <taxon>Bacteria</taxon>
        <taxon>Pseudomonadati</taxon>
        <taxon>Pseudomonadota</taxon>
        <taxon>Gammaproteobacteria</taxon>
        <taxon>Chromatiales</taxon>
        <taxon>Chromatiaceae</taxon>
        <taxon>Nitrosococcus</taxon>
    </lineage>
</organism>
<protein>
    <recommendedName>
        <fullName evidence="4 5">Carbamate kinase</fullName>
    </recommendedName>
</protein>
<dbReference type="HOGENOM" id="CLU_076278_0_1_6"/>
<dbReference type="InterPro" id="IPR001048">
    <property type="entry name" value="Asp/Glu/Uridylate_kinase"/>
</dbReference>
<dbReference type="NCBIfam" id="TIGR00746">
    <property type="entry name" value="arcC"/>
    <property type="match status" value="1"/>
</dbReference>
<dbReference type="PANTHER" id="PTHR30409:SF1">
    <property type="entry name" value="CARBAMATE KINASE-RELATED"/>
    <property type="match status" value="1"/>
</dbReference>
<dbReference type="STRING" id="472759.Nhal_1480"/>
<dbReference type="NCBIfam" id="NF009008">
    <property type="entry name" value="PRK12354.1"/>
    <property type="match status" value="1"/>
</dbReference>
<evidence type="ECO:0000313" key="7">
    <source>
        <dbReference type="EMBL" id="ADE14627.1"/>
    </source>
</evidence>
<keyword evidence="2 5" id="KW-0808">Transferase</keyword>
<reference evidence="8" key="1">
    <citation type="submission" date="2010-04" db="EMBL/GenBank/DDBJ databases">
        <title>Complete genome sequence of Nitrosococcus halophilus Nc4, a salt-adapted, aerobic obligate ammonia-oxidizing sulfur purple bacterium.</title>
        <authorList>
            <consortium name="US DOE Joint Genome Institute"/>
            <person name="Campbell M.A."/>
            <person name="Malfatti S.A."/>
            <person name="Chain P.S.G."/>
            <person name="Heidelberg J.F."/>
            <person name="Ward B.B."/>
            <person name="Klotz M.G."/>
        </authorList>
    </citation>
    <scope>NUCLEOTIDE SEQUENCE [LARGE SCALE GENOMIC DNA]</scope>
    <source>
        <strain evidence="8">Nc4</strain>
    </source>
</reference>
<dbReference type="InterPro" id="IPR036393">
    <property type="entry name" value="AceGlu_kinase-like_sf"/>
</dbReference>
<comment type="similarity">
    <text evidence="1 5">Belongs to the carbamate kinase family.</text>
</comment>
<gene>
    <name evidence="7" type="ordered locus">Nhal_1480</name>
</gene>
<dbReference type="SUPFAM" id="SSF53633">
    <property type="entry name" value="Carbamate kinase-like"/>
    <property type="match status" value="1"/>
</dbReference>
<feature type="domain" description="Aspartate/glutamate/uridylate kinase" evidence="6">
    <location>
        <begin position="1"/>
        <end position="275"/>
    </location>
</feature>
<dbReference type="GO" id="GO:0019546">
    <property type="term" value="P:L-arginine deiminase pathway"/>
    <property type="evidence" value="ECO:0007669"/>
    <property type="project" value="TreeGrafter"/>
</dbReference>
<dbReference type="CDD" id="cd04235">
    <property type="entry name" value="AAK_CK"/>
    <property type="match status" value="1"/>
</dbReference>
<dbReference type="Proteomes" id="UP000001844">
    <property type="component" value="Chromosome"/>
</dbReference>
<keyword evidence="8" id="KW-1185">Reference proteome</keyword>
<name>D5C170_NITHN</name>
<sequence length="302" mass="32449">MRVVIALGGNALLRRGEPLTAENQRRNVRIAAEALAPIAGQHLLVITHGNGPQVGLLALQGAAYQPDEIYPLDILDAETEGQIGYLIEQELSNALPPGRHCATLLTQIQVDPADPAFQNPTKPIGPVYREAEAQRLAREQGWHIGREGKGYRRVVPSPRPQQILELSVIELLVSRGVVVICAGGGGIPTVRQEKGRLVGIEAVIDKDLASSLLARELKADAFLMLTDVEAVWQDWGQPQARPIRRISPSVLRQFSFAPGSMGPKVEAACEFVEETGGIAGIGQLQDAQAILAGEAGTLIAWD</sequence>
<evidence type="ECO:0000256" key="1">
    <source>
        <dbReference type="ARBA" id="ARBA00011066"/>
    </source>
</evidence>
<dbReference type="AlphaFoldDB" id="D5C170"/>
<evidence type="ECO:0000313" key="8">
    <source>
        <dbReference type="Proteomes" id="UP000001844"/>
    </source>
</evidence>
<dbReference type="OrthoDB" id="9766717at2"/>
<dbReference type="GO" id="GO:0008804">
    <property type="term" value="F:carbamate kinase activity"/>
    <property type="evidence" value="ECO:0007669"/>
    <property type="project" value="UniProtKB-UniRule"/>
</dbReference>
<keyword evidence="3 5" id="KW-0418">Kinase</keyword>
<accession>D5C170</accession>
<dbReference type="eggNOG" id="COG0549">
    <property type="taxonomic scope" value="Bacteria"/>
</dbReference>
<dbReference type="RefSeq" id="WP_013032518.1">
    <property type="nucleotide sequence ID" value="NC_013960.1"/>
</dbReference>
<dbReference type="PANTHER" id="PTHR30409">
    <property type="entry name" value="CARBAMATE KINASE"/>
    <property type="match status" value="1"/>
</dbReference>
<dbReference type="Pfam" id="PF00696">
    <property type="entry name" value="AA_kinase"/>
    <property type="match status" value="1"/>
</dbReference>
<evidence type="ECO:0000256" key="2">
    <source>
        <dbReference type="ARBA" id="ARBA00022679"/>
    </source>
</evidence>
<dbReference type="GO" id="GO:0005829">
    <property type="term" value="C:cytosol"/>
    <property type="evidence" value="ECO:0007669"/>
    <property type="project" value="TreeGrafter"/>
</dbReference>
<evidence type="ECO:0000256" key="4">
    <source>
        <dbReference type="NCBIfam" id="TIGR00746"/>
    </source>
</evidence>
<dbReference type="EMBL" id="CP001798">
    <property type="protein sequence ID" value="ADE14627.1"/>
    <property type="molecule type" value="Genomic_DNA"/>
</dbReference>
<dbReference type="KEGG" id="nhl:Nhal_1480"/>
<dbReference type="Gene3D" id="3.40.1160.10">
    <property type="entry name" value="Acetylglutamate kinase-like"/>
    <property type="match status" value="1"/>
</dbReference>
<dbReference type="InterPro" id="IPR003964">
    <property type="entry name" value="Carb_kinase"/>
</dbReference>
<dbReference type="PIRSF" id="PIRSF000723">
    <property type="entry name" value="Carbamate_kin"/>
    <property type="match status" value="1"/>
</dbReference>